<dbReference type="EMBL" id="FWEV01000237">
    <property type="protein sequence ID" value="SLM31417.1"/>
    <property type="molecule type" value="Genomic_DNA"/>
</dbReference>
<sequence length="77" mass="8247">MKNRFHSGIRLGRDRICSTCPEEKLPAAVADHELSNSGGSESLSRRASSIAQGRNGDKSSGGLPLFSAQAVRYDLTQ</sequence>
<organism evidence="2 3">
    <name type="scientific">Desulfamplus magnetovallimortis</name>
    <dbReference type="NCBI Taxonomy" id="1246637"/>
    <lineage>
        <taxon>Bacteria</taxon>
        <taxon>Pseudomonadati</taxon>
        <taxon>Thermodesulfobacteriota</taxon>
        <taxon>Desulfobacteria</taxon>
        <taxon>Desulfobacterales</taxon>
        <taxon>Desulfobacteraceae</taxon>
        <taxon>Desulfamplus</taxon>
    </lineage>
</organism>
<dbReference type="Proteomes" id="UP000191931">
    <property type="component" value="Unassembled WGS sequence"/>
</dbReference>
<reference evidence="2 3" key="1">
    <citation type="submission" date="2017-03" db="EMBL/GenBank/DDBJ databases">
        <authorList>
            <person name="Afonso C.L."/>
            <person name="Miller P.J."/>
            <person name="Scott M.A."/>
            <person name="Spackman E."/>
            <person name="Goraichik I."/>
            <person name="Dimitrov K.M."/>
            <person name="Suarez D.L."/>
            <person name="Swayne D.E."/>
        </authorList>
    </citation>
    <scope>NUCLEOTIDE SEQUENCE [LARGE SCALE GENOMIC DNA]</scope>
    <source>
        <strain evidence="2">PRJEB14757</strain>
    </source>
</reference>
<gene>
    <name evidence="2" type="ORF">MTBBW1_3110001</name>
</gene>
<dbReference type="AlphaFoldDB" id="A0A1W1HG08"/>
<evidence type="ECO:0000256" key="1">
    <source>
        <dbReference type="SAM" id="MobiDB-lite"/>
    </source>
</evidence>
<feature type="compositionally biased region" description="Low complexity" evidence="1">
    <location>
        <begin position="35"/>
        <end position="46"/>
    </location>
</feature>
<protein>
    <submittedName>
        <fullName evidence="2">Uncharacterized protein</fullName>
    </submittedName>
</protein>
<evidence type="ECO:0000313" key="3">
    <source>
        <dbReference type="Proteomes" id="UP000191931"/>
    </source>
</evidence>
<name>A0A1W1HG08_9BACT</name>
<proteinExistence type="predicted"/>
<keyword evidence="3" id="KW-1185">Reference proteome</keyword>
<accession>A0A1W1HG08</accession>
<evidence type="ECO:0000313" key="2">
    <source>
        <dbReference type="EMBL" id="SLM31417.1"/>
    </source>
</evidence>
<feature type="region of interest" description="Disordered" evidence="1">
    <location>
        <begin position="30"/>
        <end position="64"/>
    </location>
</feature>